<keyword evidence="5" id="KW-1185">Reference proteome</keyword>
<dbReference type="InterPro" id="IPR011251">
    <property type="entry name" value="Luciferase-like_dom"/>
</dbReference>
<dbReference type="PANTHER" id="PTHR30011">
    <property type="entry name" value="ALKANESULFONATE MONOOXYGENASE-RELATED"/>
    <property type="match status" value="1"/>
</dbReference>
<reference evidence="4" key="1">
    <citation type="submission" date="2021-01" db="EMBL/GenBank/DDBJ databases">
        <authorList>
            <consortium name="Aspergillus puulaauensis MK2 genome sequencing consortium"/>
            <person name="Kazuki M."/>
            <person name="Futagami T."/>
        </authorList>
    </citation>
    <scope>NUCLEOTIDE SEQUENCE</scope>
    <source>
        <strain evidence="4">MK2</strain>
    </source>
</reference>
<comment type="similarity">
    <text evidence="1">Belongs to the NtaA/SnaA/DszA monooxygenase family.</text>
</comment>
<dbReference type="InterPro" id="IPR016215">
    <property type="entry name" value="NTA_MOA"/>
</dbReference>
<evidence type="ECO:0000256" key="2">
    <source>
        <dbReference type="SAM" id="MobiDB-lite"/>
    </source>
</evidence>
<dbReference type="OrthoDB" id="8922241at2759"/>
<feature type="region of interest" description="Disordered" evidence="2">
    <location>
        <begin position="491"/>
        <end position="515"/>
    </location>
</feature>
<dbReference type="GeneID" id="64979701"/>
<dbReference type="GO" id="GO:0004497">
    <property type="term" value="F:monooxygenase activity"/>
    <property type="evidence" value="ECO:0007669"/>
    <property type="project" value="InterPro"/>
</dbReference>
<dbReference type="InterPro" id="IPR036661">
    <property type="entry name" value="Luciferase-like_sf"/>
</dbReference>
<dbReference type="GO" id="GO:0016705">
    <property type="term" value="F:oxidoreductase activity, acting on paired donors, with incorporation or reduction of molecular oxygen"/>
    <property type="evidence" value="ECO:0007669"/>
    <property type="project" value="InterPro"/>
</dbReference>
<sequence>MSVPAELQSNPTTGENKIPDTEGKKKRIYLNAFDMFSVSHLSPGQWKVSQSPLSLFIQHQHQETLTSCIFKRKGDQNATKRNLDYWINLAKLLDRGGFDMLFLADTYGGYDTYQGSLDECIRRGAQWPVLDPIIPISAMAAVTKNLTFGVTASTSFEPPFLLAKRLSTLDHLTKGRVAWNIVTSWKKGAFKAIGLDSPVEHDQRYAVADEYMDVVYKLWESSWSDDAIEEDVDNDTYANPDKVRQINHHGKFFNLETRHIVDPSPQRTPLLFQAGTSLAGSGFAAKHAEAVFVTGQSASALRPKVDNVRSLAKAQGRDPDSVKFFVTYVPIIGRTEDEAQAKYHEFRKHASVIGALVLFSGQTGVDASNIPLDDEVLTAEHSSSENKVQSELYNLLAGGADASGSTLRSVTEKVAIGVLAPVVVGSPTTVADTLQTFAEESGVDGFNLIHVTSPGSFGDVVEFLIPELRRRGVYPEPAEEDEQLTARERIYGPGQSRLRDDHPGSQFKYDAYQEE</sequence>
<organism evidence="4 5">
    <name type="scientific">Aspergillus puulaauensis</name>
    <dbReference type="NCBI Taxonomy" id="1220207"/>
    <lineage>
        <taxon>Eukaryota</taxon>
        <taxon>Fungi</taxon>
        <taxon>Dikarya</taxon>
        <taxon>Ascomycota</taxon>
        <taxon>Pezizomycotina</taxon>
        <taxon>Eurotiomycetes</taxon>
        <taxon>Eurotiomycetidae</taxon>
        <taxon>Eurotiales</taxon>
        <taxon>Aspergillaceae</taxon>
        <taxon>Aspergillus</taxon>
    </lineage>
</organism>
<accession>A0A7R7XY67</accession>
<dbReference type="AlphaFoldDB" id="A0A7R7XY67"/>
<proteinExistence type="inferred from homology"/>
<dbReference type="PANTHER" id="PTHR30011:SF30">
    <property type="entry name" value="XENOBIOTIC COMPOUND MONOOXYGENASE, DSZA FAMILY (AFU_ORTHOLOGUE AFUA_6G01920)"/>
    <property type="match status" value="1"/>
</dbReference>
<dbReference type="NCBIfam" id="TIGR03860">
    <property type="entry name" value="FMN_nitrolo"/>
    <property type="match status" value="1"/>
</dbReference>
<evidence type="ECO:0000259" key="3">
    <source>
        <dbReference type="Pfam" id="PF00296"/>
    </source>
</evidence>
<feature type="domain" description="Luciferase-like" evidence="3">
    <location>
        <begin position="68"/>
        <end position="444"/>
    </location>
</feature>
<name>A0A7R7XY67_9EURO</name>
<evidence type="ECO:0000313" key="4">
    <source>
        <dbReference type="EMBL" id="BCS29704.1"/>
    </source>
</evidence>
<evidence type="ECO:0000313" key="5">
    <source>
        <dbReference type="Proteomes" id="UP000654913"/>
    </source>
</evidence>
<dbReference type="RefSeq" id="XP_041561890.1">
    <property type="nucleotide sequence ID" value="XM_041696240.1"/>
</dbReference>
<dbReference type="Gene3D" id="3.20.20.30">
    <property type="entry name" value="Luciferase-like domain"/>
    <property type="match status" value="1"/>
</dbReference>
<protein>
    <recommendedName>
        <fullName evidence="3">Luciferase-like domain-containing protein</fullName>
    </recommendedName>
</protein>
<dbReference type="KEGG" id="apuu:APUU_80007S"/>
<feature type="region of interest" description="Disordered" evidence="2">
    <location>
        <begin position="1"/>
        <end position="21"/>
    </location>
</feature>
<dbReference type="EMBL" id="AP024450">
    <property type="protein sequence ID" value="BCS29704.1"/>
    <property type="molecule type" value="Genomic_DNA"/>
</dbReference>
<reference evidence="4" key="2">
    <citation type="submission" date="2021-02" db="EMBL/GenBank/DDBJ databases">
        <title>Aspergillus puulaauensis MK2 genome sequence.</title>
        <authorList>
            <person name="Futagami T."/>
            <person name="Mori K."/>
            <person name="Kadooka C."/>
            <person name="Tanaka T."/>
        </authorList>
    </citation>
    <scope>NUCLEOTIDE SEQUENCE</scope>
    <source>
        <strain evidence="4">MK2</strain>
    </source>
</reference>
<evidence type="ECO:0000256" key="1">
    <source>
        <dbReference type="ARBA" id="ARBA00033748"/>
    </source>
</evidence>
<dbReference type="SUPFAM" id="SSF51679">
    <property type="entry name" value="Bacterial luciferase-like"/>
    <property type="match status" value="1"/>
</dbReference>
<dbReference type="InterPro" id="IPR051260">
    <property type="entry name" value="Diverse_substr_monoxygenases"/>
</dbReference>
<gene>
    <name evidence="4" type="ORF">APUU_80007S</name>
</gene>
<dbReference type="Proteomes" id="UP000654913">
    <property type="component" value="Chromosome 8"/>
</dbReference>
<dbReference type="Pfam" id="PF00296">
    <property type="entry name" value="Bac_luciferase"/>
    <property type="match status" value="1"/>
</dbReference>